<dbReference type="AlphaFoldDB" id="A0A1I7WKI2"/>
<evidence type="ECO:0000256" key="1">
    <source>
        <dbReference type="SAM" id="Phobius"/>
    </source>
</evidence>
<keyword evidence="2" id="KW-1185">Reference proteome</keyword>
<dbReference type="WBParaSite" id="Hba_05560">
    <property type="protein sequence ID" value="Hba_05560"/>
    <property type="gene ID" value="Hba_05560"/>
</dbReference>
<organism evidence="2 3">
    <name type="scientific">Heterorhabditis bacteriophora</name>
    <name type="common">Entomopathogenic nematode worm</name>
    <dbReference type="NCBI Taxonomy" id="37862"/>
    <lineage>
        <taxon>Eukaryota</taxon>
        <taxon>Metazoa</taxon>
        <taxon>Ecdysozoa</taxon>
        <taxon>Nematoda</taxon>
        <taxon>Chromadorea</taxon>
        <taxon>Rhabditida</taxon>
        <taxon>Rhabditina</taxon>
        <taxon>Rhabditomorpha</taxon>
        <taxon>Strongyloidea</taxon>
        <taxon>Heterorhabditidae</taxon>
        <taxon>Heterorhabditis</taxon>
    </lineage>
</organism>
<keyword evidence="1" id="KW-1133">Transmembrane helix</keyword>
<protein>
    <submittedName>
        <fullName evidence="3">Nitroreductase domain-containing protein</fullName>
    </submittedName>
</protein>
<proteinExistence type="predicted"/>
<sequence length="88" mass="10736">MFVKDLKPLSNNEIINIANKLKINKFKGIFMRDTFPNKINKIEFLITFFFKKIQKSFKYSIYLTILYNKTILFLINYFIFCLNKFIKF</sequence>
<evidence type="ECO:0000313" key="2">
    <source>
        <dbReference type="Proteomes" id="UP000095283"/>
    </source>
</evidence>
<name>A0A1I7WKI2_HETBA</name>
<keyword evidence="1" id="KW-0812">Transmembrane</keyword>
<reference evidence="3" key="1">
    <citation type="submission" date="2016-11" db="UniProtKB">
        <authorList>
            <consortium name="WormBaseParasite"/>
        </authorList>
    </citation>
    <scope>IDENTIFICATION</scope>
</reference>
<feature type="transmembrane region" description="Helical" evidence="1">
    <location>
        <begin position="59"/>
        <end position="80"/>
    </location>
</feature>
<dbReference type="Proteomes" id="UP000095283">
    <property type="component" value="Unplaced"/>
</dbReference>
<accession>A0A1I7WKI2</accession>
<evidence type="ECO:0000313" key="3">
    <source>
        <dbReference type="WBParaSite" id="Hba_05560"/>
    </source>
</evidence>
<keyword evidence="1" id="KW-0472">Membrane</keyword>